<dbReference type="PANTHER" id="PTHR12589">
    <property type="entry name" value="PYRUVOYL TETRAHYDROBIOPTERIN SYNTHASE"/>
    <property type="match status" value="1"/>
</dbReference>
<dbReference type="Gene3D" id="3.30.479.10">
    <property type="entry name" value="6-pyruvoyl tetrahydropterin synthase/QueD"/>
    <property type="match status" value="3"/>
</dbReference>
<evidence type="ECO:0000256" key="5">
    <source>
        <dbReference type="ARBA" id="ARBA00018141"/>
    </source>
</evidence>
<evidence type="ECO:0000256" key="10">
    <source>
        <dbReference type="ARBA" id="ARBA00048807"/>
    </source>
</evidence>
<dbReference type="InterPro" id="IPR007115">
    <property type="entry name" value="6-PTP_synth/QueD"/>
</dbReference>
<keyword evidence="8" id="KW-0456">Lyase</keyword>
<dbReference type="EC" id="4.1.2.50" evidence="4"/>
<dbReference type="Proteomes" id="UP001525968">
    <property type="component" value="Unassembled WGS sequence"/>
</dbReference>
<comment type="cofactor">
    <cofactor evidence="1">
        <name>Zn(2+)</name>
        <dbReference type="ChEBI" id="CHEBI:29105"/>
    </cofactor>
</comment>
<proteinExistence type="inferred from homology"/>
<dbReference type="RefSeq" id="WP_261501574.1">
    <property type="nucleotide sequence ID" value="NZ_JAODYH010000008.1"/>
</dbReference>
<evidence type="ECO:0000256" key="7">
    <source>
        <dbReference type="ARBA" id="ARBA00022833"/>
    </source>
</evidence>
<evidence type="ECO:0000256" key="9">
    <source>
        <dbReference type="ARBA" id="ARBA00031449"/>
    </source>
</evidence>
<comment type="caution">
    <text evidence="11">The sequence shown here is derived from an EMBL/GenBank/DDBJ whole genome shotgun (WGS) entry which is preliminary data.</text>
</comment>
<evidence type="ECO:0000256" key="4">
    <source>
        <dbReference type="ARBA" id="ARBA00012982"/>
    </source>
</evidence>
<keyword evidence="12" id="KW-1185">Reference proteome</keyword>
<evidence type="ECO:0000256" key="1">
    <source>
        <dbReference type="ARBA" id="ARBA00001947"/>
    </source>
</evidence>
<evidence type="ECO:0000256" key="2">
    <source>
        <dbReference type="ARBA" id="ARBA00005061"/>
    </source>
</evidence>
<comment type="similarity">
    <text evidence="3">Belongs to the PTPS family. QueD subfamily.</text>
</comment>
<dbReference type="PANTHER" id="PTHR12589:SF7">
    <property type="entry name" value="6-PYRUVOYL TETRAHYDROBIOPTERIN SYNTHASE"/>
    <property type="match status" value="1"/>
</dbReference>
<evidence type="ECO:0000256" key="3">
    <source>
        <dbReference type="ARBA" id="ARBA00008900"/>
    </source>
</evidence>
<evidence type="ECO:0000313" key="12">
    <source>
        <dbReference type="Proteomes" id="UP001525968"/>
    </source>
</evidence>
<protein>
    <recommendedName>
        <fullName evidence="5">6-carboxy-5,6,7,8-tetrahydropterin synthase</fullName>
        <ecNumber evidence="4">4.1.2.50</ecNumber>
    </recommendedName>
    <alternativeName>
        <fullName evidence="9">Queuosine biosynthesis protein QueD</fullName>
    </alternativeName>
</protein>
<dbReference type="EMBL" id="JAODYH010000008">
    <property type="protein sequence ID" value="MCT9812324.1"/>
    <property type="molecule type" value="Genomic_DNA"/>
</dbReference>
<dbReference type="Pfam" id="PF01242">
    <property type="entry name" value="PTPS"/>
    <property type="match status" value="3"/>
</dbReference>
<evidence type="ECO:0000313" key="11">
    <source>
        <dbReference type="EMBL" id="MCT9812324.1"/>
    </source>
</evidence>
<accession>A0ABT2PPD2</accession>
<evidence type="ECO:0000256" key="6">
    <source>
        <dbReference type="ARBA" id="ARBA00022723"/>
    </source>
</evidence>
<keyword evidence="6" id="KW-0479">Metal-binding</keyword>
<comment type="catalytic activity">
    <reaction evidence="10">
        <text>7,8-dihydroneopterin 3'-triphosphate + H2O = 6-carboxy-5,6,7,8-tetrahydropterin + triphosphate + acetaldehyde + 2 H(+)</text>
        <dbReference type="Rhea" id="RHEA:27966"/>
        <dbReference type="ChEBI" id="CHEBI:15343"/>
        <dbReference type="ChEBI" id="CHEBI:15377"/>
        <dbReference type="ChEBI" id="CHEBI:15378"/>
        <dbReference type="ChEBI" id="CHEBI:18036"/>
        <dbReference type="ChEBI" id="CHEBI:58462"/>
        <dbReference type="ChEBI" id="CHEBI:61032"/>
        <dbReference type="EC" id="4.1.2.50"/>
    </reaction>
</comment>
<comment type="pathway">
    <text evidence="2">Purine metabolism; 7-cyano-7-deazaguanine biosynthesis.</text>
</comment>
<name>A0ABT2PPD2_9BURK</name>
<keyword evidence="7" id="KW-0862">Zinc</keyword>
<sequence>MNTKTLYTAAAAFEAARQMDGLAPGHRAGRMHGHGFVARVRCAFPGGEVEQLQQRLSAAVDQLDYRCLNDQLAQPSDENLARWLGQRLAEPQLEWAQIGVQSTPHQGAVIGADGQAHVWRRYVFQSAHQLPNVPAGHKCGRMHGHGFEVIVQAGTDGQSVDYDRLDALWAPLHQALHYACLNELAGLENPTSEMMSSWIWARLQSQLPSLSRVTVYETASCGASFDGQQYRIWKDLTLDSARKLRRAPEGSAHRGLHGHTYTLRLHLSAPLDQVMGWTVDFGDVKQLFNPLFLALDHRPLHEIADLEDCDTASLAQWILAKARPDLPQLDRVDLFETQGCGVLVSAADAAKGMAV</sequence>
<reference evidence="11 12" key="1">
    <citation type="submission" date="2022-09" db="EMBL/GenBank/DDBJ databases">
        <title>Draft genome of isolate Be4.</title>
        <authorList>
            <person name="Sanchez-Castro I."/>
            <person name="Martinez-Rodriguez P."/>
            <person name="Descostes M."/>
            <person name="Merroun M."/>
        </authorList>
    </citation>
    <scope>NUCLEOTIDE SEQUENCE [LARGE SCALE GENOMIC DNA]</scope>
    <source>
        <strain evidence="11 12">Be4</strain>
    </source>
</reference>
<dbReference type="SUPFAM" id="SSF55620">
    <property type="entry name" value="Tetrahydrobiopterin biosynthesis enzymes-like"/>
    <property type="match status" value="3"/>
</dbReference>
<evidence type="ECO:0000256" key="8">
    <source>
        <dbReference type="ARBA" id="ARBA00023239"/>
    </source>
</evidence>
<organism evidence="11 12">
    <name type="scientific">Acidovorax bellezanensis</name>
    <dbReference type="NCBI Taxonomy" id="2976702"/>
    <lineage>
        <taxon>Bacteria</taxon>
        <taxon>Pseudomonadati</taxon>
        <taxon>Pseudomonadota</taxon>
        <taxon>Betaproteobacteria</taxon>
        <taxon>Burkholderiales</taxon>
        <taxon>Comamonadaceae</taxon>
        <taxon>Acidovorax</taxon>
    </lineage>
</organism>
<dbReference type="InterPro" id="IPR038418">
    <property type="entry name" value="6-PTP_synth/QueD_sf"/>
</dbReference>
<gene>
    <name evidence="11" type="ORF">N0K08_16905</name>
</gene>